<dbReference type="Pfam" id="PF07963">
    <property type="entry name" value="N_methyl"/>
    <property type="match status" value="1"/>
</dbReference>
<evidence type="ECO:0000313" key="2">
    <source>
        <dbReference type="EMBL" id="MBF8436715.1"/>
    </source>
</evidence>
<keyword evidence="1" id="KW-0472">Membrane</keyword>
<accession>A0A931AUF9</accession>
<keyword evidence="1" id="KW-1133">Transmembrane helix</keyword>
<organism evidence="2 3">
    <name type="scientific">Halonatronomonas betaini</name>
    <dbReference type="NCBI Taxonomy" id="2778430"/>
    <lineage>
        <taxon>Bacteria</taxon>
        <taxon>Bacillati</taxon>
        <taxon>Bacillota</taxon>
        <taxon>Clostridia</taxon>
        <taxon>Halanaerobiales</taxon>
        <taxon>Halarsenatibacteraceae</taxon>
        <taxon>Halonatronomonas</taxon>
    </lineage>
</organism>
<dbReference type="RefSeq" id="WP_270453626.1">
    <property type="nucleotide sequence ID" value="NZ_JADPIE010000003.1"/>
</dbReference>
<dbReference type="InterPro" id="IPR012902">
    <property type="entry name" value="N_methyl_site"/>
</dbReference>
<proteinExistence type="predicted"/>
<comment type="caution">
    <text evidence="2">The sequence shown here is derived from an EMBL/GenBank/DDBJ whole genome shotgun (WGS) entry which is preliminary data.</text>
</comment>
<dbReference type="AlphaFoldDB" id="A0A931AUF9"/>
<feature type="transmembrane region" description="Helical" evidence="1">
    <location>
        <begin position="20"/>
        <end position="45"/>
    </location>
</feature>
<keyword evidence="1" id="KW-0812">Transmembrane</keyword>
<sequence>MIGIRNVLNNRKGLTLIELLITILLMGFVFSLVATMFIQASDVFFSSTRRMSAGQKAELIKTEVAGYLRSMTSHEDGEFDNGNPWNFRGFHPTKEEHVDIEIVFNEGNRSLGIFVDGNLDLSFAGDQSFSGFIDEFEINKEGNIFKLEIIVSDEEGTAKRNLNIKSRNLGN</sequence>
<dbReference type="EMBL" id="JADPIE010000003">
    <property type="protein sequence ID" value="MBF8436715.1"/>
    <property type="molecule type" value="Genomic_DNA"/>
</dbReference>
<reference evidence="2" key="1">
    <citation type="submission" date="2020-11" db="EMBL/GenBank/DDBJ databases">
        <title>Halonatronomonas betainensis gen. nov., sp. nov. a novel haloalkaliphilic representative of the family Halanaerobiacae capable of betaine degradation.</title>
        <authorList>
            <person name="Boltyanskaya Y."/>
            <person name="Kevbrin V."/>
            <person name="Detkova E."/>
            <person name="Grouzdev D.S."/>
            <person name="Koziaeva V."/>
            <person name="Zhilina T."/>
        </authorList>
    </citation>
    <scope>NUCLEOTIDE SEQUENCE</scope>
    <source>
        <strain evidence="2">Z-7014</strain>
    </source>
</reference>
<keyword evidence="3" id="KW-1185">Reference proteome</keyword>
<dbReference type="PROSITE" id="PS00409">
    <property type="entry name" value="PROKAR_NTER_METHYL"/>
    <property type="match status" value="1"/>
</dbReference>
<evidence type="ECO:0000256" key="1">
    <source>
        <dbReference type="SAM" id="Phobius"/>
    </source>
</evidence>
<evidence type="ECO:0000313" key="3">
    <source>
        <dbReference type="Proteomes" id="UP000621436"/>
    </source>
</evidence>
<dbReference type="NCBIfam" id="TIGR02532">
    <property type="entry name" value="IV_pilin_GFxxxE"/>
    <property type="match status" value="1"/>
</dbReference>
<name>A0A931AUF9_9FIRM</name>
<protein>
    <submittedName>
        <fullName evidence="2">Prepilin-type N-terminal cleavage/methylation domain-containing protein</fullName>
    </submittedName>
</protein>
<gene>
    <name evidence="2" type="ORF">I0Q91_06485</name>
</gene>
<dbReference type="Proteomes" id="UP000621436">
    <property type="component" value="Unassembled WGS sequence"/>
</dbReference>